<protein>
    <submittedName>
        <fullName evidence="1">AAA family ATPase</fullName>
    </submittedName>
</protein>
<dbReference type="Proteomes" id="UP000828872">
    <property type="component" value="Segment"/>
</dbReference>
<keyword evidence="2" id="KW-1185">Reference proteome</keyword>
<dbReference type="SUPFAM" id="SSF52540">
    <property type="entry name" value="P-loop containing nucleoside triphosphate hydrolases"/>
    <property type="match status" value="1"/>
</dbReference>
<dbReference type="EMBL" id="MZ399596">
    <property type="protein sequence ID" value="QXP45333.1"/>
    <property type="molecule type" value="Genomic_DNA"/>
</dbReference>
<sequence>MKANITEYDVLSGDYLTREAEFALNLQGKLDLDHVSKPQKLITYEDFPNFAGEIKIALIGKARSGKDTFANNLSHAMYELLDVPDYFNDSQYSFAEELKNIVGKLFPNVEKDREKLVAVGEFMRSLDPDVWVKQLEENYSEVKEFNFEEIQRTQGNAVPTLSIITDVRRENEAQWALDNGFTLIYVSAFEAYRQGRSSLQDIMQARPVDDEVDKVIETFDPLEVKNNGTEEELYAKAESLITMLLKEAMA</sequence>
<proteinExistence type="predicted"/>
<organism evidence="1 2">
    <name type="scientific">Carnobacterium phage cd4</name>
    <dbReference type="NCBI Taxonomy" id="2849246"/>
    <lineage>
        <taxon>Viruses</taxon>
        <taxon>Duplodnaviria</taxon>
        <taxon>Heunggongvirae</taxon>
        <taxon>Uroviricota</taxon>
        <taxon>Caudoviricetes</taxon>
        <taxon>Carnodivirus</taxon>
        <taxon>Carnodivirus cd4-like</taxon>
    </lineage>
</organism>
<accession>A0AAE7SWK1</accession>
<evidence type="ECO:0000313" key="1">
    <source>
        <dbReference type="EMBL" id="QXP45333.1"/>
    </source>
</evidence>
<name>A0AAE7SWK1_9CAUD</name>
<dbReference type="InterPro" id="IPR027417">
    <property type="entry name" value="P-loop_NTPase"/>
</dbReference>
<evidence type="ECO:0000313" key="2">
    <source>
        <dbReference type="Proteomes" id="UP000828872"/>
    </source>
</evidence>
<dbReference type="Gene3D" id="3.40.50.300">
    <property type="entry name" value="P-loop containing nucleotide triphosphate hydrolases"/>
    <property type="match status" value="1"/>
</dbReference>
<gene>
    <name evidence="1" type="ORF">cd4_069</name>
</gene>
<reference evidence="1 2" key="1">
    <citation type="journal article" date="2021" name="Microbiol. Resour. Announc.">
        <title>Genome Sequences of Bacteriophages cd2, cd3, and cd4, which Specifically Target Carnobacterium divergens.</title>
        <authorList>
            <person name="Zhang P."/>
            <person name="Britton A.P."/>
            <person name="Visser K.A."/>
            <person name="Welke C.A."/>
            <person name="Wassink H."/>
            <person name="Prins E."/>
            <person name="Yang X."/>
            <person name="Martin-Visscher L.A."/>
        </authorList>
    </citation>
    <scope>NUCLEOTIDE SEQUENCE [LARGE SCALE GENOMIC DNA]</scope>
    <source>
        <strain evidence="2">cd4</strain>
    </source>
</reference>